<evidence type="ECO:0000313" key="4">
    <source>
        <dbReference type="EMBL" id="PQO42702.1"/>
    </source>
</evidence>
<dbReference type="InterPro" id="IPR050595">
    <property type="entry name" value="Bact_response_regulator"/>
</dbReference>
<dbReference type="EMBL" id="PUIB01000002">
    <property type="protein sequence ID" value="PQO42702.1"/>
    <property type="molecule type" value="Genomic_DNA"/>
</dbReference>
<evidence type="ECO:0000313" key="5">
    <source>
        <dbReference type="Proteomes" id="UP000239388"/>
    </source>
</evidence>
<evidence type="ECO:0000256" key="2">
    <source>
        <dbReference type="PROSITE-ProRule" id="PRU00169"/>
    </source>
</evidence>
<organism evidence="4 5">
    <name type="scientific">Blastopirellula marina</name>
    <dbReference type="NCBI Taxonomy" id="124"/>
    <lineage>
        <taxon>Bacteria</taxon>
        <taxon>Pseudomonadati</taxon>
        <taxon>Planctomycetota</taxon>
        <taxon>Planctomycetia</taxon>
        <taxon>Pirellulales</taxon>
        <taxon>Pirellulaceae</taxon>
        <taxon>Blastopirellula</taxon>
    </lineage>
</organism>
<dbReference type="SUPFAM" id="SSF52172">
    <property type="entry name" value="CheY-like"/>
    <property type="match status" value="1"/>
</dbReference>
<protein>
    <recommendedName>
        <fullName evidence="3">Response regulatory domain-containing protein</fullName>
    </recommendedName>
</protein>
<accession>A0A2S8GE13</accession>
<dbReference type="InterPro" id="IPR011006">
    <property type="entry name" value="CheY-like_superfamily"/>
</dbReference>
<feature type="domain" description="Response regulatory" evidence="3">
    <location>
        <begin position="11"/>
        <end position="125"/>
    </location>
</feature>
<gene>
    <name evidence="4" type="ORF">C5Y98_00680</name>
</gene>
<dbReference type="PANTHER" id="PTHR44591:SF3">
    <property type="entry name" value="RESPONSE REGULATORY DOMAIN-CONTAINING PROTEIN"/>
    <property type="match status" value="1"/>
</dbReference>
<dbReference type="PANTHER" id="PTHR44591">
    <property type="entry name" value="STRESS RESPONSE REGULATOR PROTEIN 1"/>
    <property type="match status" value="1"/>
</dbReference>
<proteinExistence type="predicted"/>
<sequence length="157" mass="17789">MSSNLSDSKRLVLHVDDDENFLKLSKHRLANEGYSVESICRPEHALKYLLNSHCRVCILDIDMPRVNGLELLQEIKSYDGGIQVIMLTGLVSQMTVLESLRGGAEACFFKPMPDFTPLLEALDATFVKADRWWHCLYELKNRRQSELGGAESALSQF</sequence>
<evidence type="ECO:0000256" key="1">
    <source>
        <dbReference type="ARBA" id="ARBA00022553"/>
    </source>
</evidence>
<comment type="caution">
    <text evidence="4">The sequence shown here is derived from an EMBL/GenBank/DDBJ whole genome shotgun (WGS) entry which is preliminary data.</text>
</comment>
<dbReference type="PROSITE" id="PS50110">
    <property type="entry name" value="RESPONSE_REGULATORY"/>
    <property type="match status" value="1"/>
</dbReference>
<dbReference type="SMART" id="SM00448">
    <property type="entry name" value="REC"/>
    <property type="match status" value="1"/>
</dbReference>
<dbReference type="AlphaFoldDB" id="A0A2S8GE13"/>
<dbReference type="Proteomes" id="UP000239388">
    <property type="component" value="Unassembled WGS sequence"/>
</dbReference>
<dbReference type="InterPro" id="IPR001789">
    <property type="entry name" value="Sig_transdc_resp-reg_receiver"/>
</dbReference>
<name>A0A2S8GE13_9BACT</name>
<reference evidence="4 5" key="1">
    <citation type="submission" date="2018-02" db="EMBL/GenBank/DDBJ databases">
        <title>Comparative genomes isolates from brazilian mangrove.</title>
        <authorList>
            <person name="Araujo J.E."/>
            <person name="Taketani R.G."/>
            <person name="Silva M.C.P."/>
            <person name="Loureco M.V."/>
            <person name="Andreote F.D."/>
        </authorList>
    </citation>
    <scope>NUCLEOTIDE SEQUENCE [LARGE SCALE GENOMIC DNA]</scope>
    <source>
        <strain evidence="4 5">NAP PRIS-MGV</strain>
    </source>
</reference>
<feature type="modified residue" description="4-aspartylphosphate" evidence="2">
    <location>
        <position position="60"/>
    </location>
</feature>
<dbReference type="Gene3D" id="3.40.50.2300">
    <property type="match status" value="1"/>
</dbReference>
<evidence type="ECO:0000259" key="3">
    <source>
        <dbReference type="PROSITE" id="PS50110"/>
    </source>
</evidence>
<dbReference type="GO" id="GO:0000160">
    <property type="term" value="P:phosphorelay signal transduction system"/>
    <property type="evidence" value="ECO:0007669"/>
    <property type="project" value="InterPro"/>
</dbReference>
<keyword evidence="1 2" id="KW-0597">Phosphoprotein</keyword>
<dbReference type="CDD" id="cd00156">
    <property type="entry name" value="REC"/>
    <property type="match status" value="1"/>
</dbReference>
<dbReference type="Pfam" id="PF00072">
    <property type="entry name" value="Response_reg"/>
    <property type="match status" value="1"/>
</dbReference>